<evidence type="ECO:0000313" key="2">
    <source>
        <dbReference type="EMBL" id="KIJ39692.1"/>
    </source>
</evidence>
<sequence length="200" mass="22935">LHCKACVVELHRHSPLHRIKTWNSSFFEDSSLANAGLVLQLGHTPDSCLSGGARTQNHLMTVMDINGLHNVRLTWCRCYGFRSLADELFRLKWIPATLVRPGTAFTFRVMQHFQMLSHVARTTAWDFCTAIQRITDNVQPELLPDIYRSFNQIQRHWRVTRAYKCGGLTKIRGNEGSENTERLGLQCVSYPWPGKNIPDN</sequence>
<dbReference type="EMBL" id="KN837150">
    <property type="protein sequence ID" value="KIJ39692.1"/>
    <property type="molecule type" value="Genomic_DNA"/>
</dbReference>
<dbReference type="HOGENOM" id="CLU_003703_1_0_1"/>
<accession>A0A0C9VE59</accession>
<name>A0A0C9VE59_SPHS4</name>
<protein>
    <recommendedName>
        <fullName evidence="1">CxC2-like cysteine cluster KDZ transposase-associated domain-containing protein</fullName>
    </recommendedName>
</protein>
<evidence type="ECO:0000259" key="1">
    <source>
        <dbReference type="Pfam" id="PF18803"/>
    </source>
</evidence>
<gene>
    <name evidence="2" type="ORF">M422DRAFT_174794</name>
</gene>
<evidence type="ECO:0000313" key="3">
    <source>
        <dbReference type="Proteomes" id="UP000054279"/>
    </source>
</evidence>
<reference evidence="2 3" key="1">
    <citation type="submission" date="2014-06" db="EMBL/GenBank/DDBJ databases">
        <title>Evolutionary Origins and Diversification of the Mycorrhizal Mutualists.</title>
        <authorList>
            <consortium name="DOE Joint Genome Institute"/>
            <consortium name="Mycorrhizal Genomics Consortium"/>
            <person name="Kohler A."/>
            <person name="Kuo A."/>
            <person name="Nagy L.G."/>
            <person name="Floudas D."/>
            <person name="Copeland A."/>
            <person name="Barry K.W."/>
            <person name="Cichocki N."/>
            <person name="Veneault-Fourrey C."/>
            <person name="LaButti K."/>
            <person name="Lindquist E.A."/>
            <person name="Lipzen A."/>
            <person name="Lundell T."/>
            <person name="Morin E."/>
            <person name="Murat C."/>
            <person name="Riley R."/>
            <person name="Ohm R."/>
            <person name="Sun H."/>
            <person name="Tunlid A."/>
            <person name="Henrissat B."/>
            <person name="Grigoriev I.V."/>
            <person name="Hibbett D.S."/>
            <person name="Martin F."/>
        </authorList>
    </citation>
    <scope>NUCLEOTIDE SEQUENCE [LARGE SCALE GENOMIC DNA]</scope>
    <source>
        <strain evidence="2 3">SS14</strain>
    </source>
</reference>
<feature type="domain" description="CxC2-like cysteine cluster KDZ transposase-associated" evidence="1">
    <location>
        <begin position="32"/>
        <end position="138"/>
    </location>
</feature>
<dbReference type="InterPro" id="IPR041457">
    <property type="entry name" value="CxC2_KDZ-assoc"/>
</dbReference>
<keyword evidence="3" id="KW-1185">Reference proteome</keyword>
<proteinExistence type="predicted"/>
<dbReference type="AlphaFoldDB" id="A0A0C9VE59"/>
<dbReference type="OrthoDB" id="2682806at2759"/>
<dbReference type="Proteomes" id="UP000054279">
    <property type="component" value="Unassembled WGS sequence"/>
</dbReference>
<organism evidence="2 3">
    <name type="scientific">Sphaerobolus stellatus (strain SS14)</name>
    <dbReference type="NCBI Taxonomy" id="990650"/>
    <lineage>
        <taxon>Eukaryota</taxon>
        <taxon>Fungi</taxon>
        <taxon>Dikarya</taxon>
        <taxon>Basidiomycota</taxon>
        <taxon>Agaricomycotina</taxon>
        <taxon>Agaricomycetes</taxon>
        <taxon>Phallomycetidae</taxon>
        <taxon>Geastrales</taxon>
        <taxon>Sphaerobolaceae</taxon>
        <taxon>Sphaerobolus</taxon>
    </lineage>
</organism>
<dbReference type="Pfam" id="PF18803">
    <property type="entry name" value="CxC2"/>
    <property type="match status" value="1"/>
</dbReference>
<feature type="non-terminal residue" evidence="2">
    <location>
        <position position="1"/>
    </location>
</feature>